<feature type="binding site" evidence="5">
    <location>
        <position position="225"/>
    </location>
    <ligand>
        <name>(2E)-4-hydroxy-3-methylbut-2-enyl diphosphate</name>
        <dbReference type="ChEBI" id="CHEBI:128753"/>
    </ligand>
</feature>
<comment type="function">
    <text evidence="5">Catalyzes the conversion of 1-hydroxy-2-methyl-2-(E)-butenyl 4-diphosphate (HMBPP) into a mixture of isopentenyl diphosphate (IPP) and dimethylallyl diphosphate (DMAPP). Acts in the terminal step of the DOXP/MEP pathway for isoprenoid precursor biosynthesis.</text>
</comment>
<evidence type="ECO:0000256" key="1">
    <source>
        <dbReference type="ARBA" id="ARBA00022485"/>
    </source>
</evidence>
<evidence type="ECO:0000313" key="7">
    <source>
        <dbReference type="Proteomes" id="UP000005546"/>
    </source>
</evidence>
<feature type="binding site" evidence="5">
    <location>
        <position position="197"/>
    </location>
    <ligand>
        <name>[4Fe-4S] cluster</name>
        <dbReference type="ChEBI" id="CHEBI:49883"/>
    </ligand>
</feature>
<evidence type="ECO:0000256" key="5">
    <source>
        <dbReference type="HAMAP-Rule" id="MF_00191"/>
    </source>
</evidence>
<feature type="binding site" evidence="5">
    <location>
        <position position="40"/>
    </location>
    <ligand>
        <name>dimethylallyl diphosphate</name>
        <dbReference type="ChEBI" id="CHEBI:57623"/>
    </ligand>
</feature>
<dbReference type="eggNOG" id="COG0761">
    <property type="taxonomic scope" value="Bacteria"/>
</dbReference>
<feature type="binding site" evidence="5">
    <location>
        <position position="12"/>
    </location>
    <ligand>
        <name>[4Fe-4S] cluster</name>
        <dbReference type="ChEBI" id="CHEBI:49883"/>
    </ligand>
</feature>
<dbReference type="UniPathway" id="UPA00056">
    <property type="reaction ID" value="UER00097"/>
</dbReference>
<feature type="binding site" evidence="5">
    <location>
        <position position="74"/>
    </location>
    <ligand>
        <name>isopentenyl diphosphate</name>
        <dbReference type="ChEBI" id="CHEBI:128769"/>
    </ligand>
</feature>
<feature type="binding site" evidence="5">
    <location>
        <position position="128"/>
    </location>
    <ligand>
        <name>(2E)-4-hydroxy-3-methylbut-2-enyl diphosphate</name>
        <dbReference type="ChEBI" id="CHEBI:128753"/>
    </ligand>
</feature>
<sequence>MKIEIDQGSGFCFGVTRAINKAEEELARGATLYCLGDIVHNGKECDRLKKLGLITIDHATFSTLHHAKVLLRAHGEPPATYGQAETNGIEIIDATCPVVLHLQERIKKEYQAGGTESKQIVIYGKNGHAEVLGLVGQTDGKAIVIESPEEVDKLDFNRDICLYSQTTKPLEGFRKIVEYIGAHISPTATFRYYDTICRQVANRMPHIRDFATRHDVILFVCGKKSSNGKVLYDECRSVNPRSYLVDAASEIDFVWLEDCRSVGICGATSTPKWLMEECAEAIRKRMQP</sequence>
<dbReference type="HAMAP" id="MF_00191">
    <property type="entry name" value="IspH"/>
    <property type="match status" value="1"/>
</dbReference>
<feature type="binding site" evidence="5">
    <location>
        <position position="225"/>
    </location>
    <ligand>
        <name>isopentenyl diphosphate</name>
        <dbReference type="ChEBI" id="CHEBI:128769"/>
    </ligand>
</feature>
<feature type="binding site" evidence="5">
    <location>
        <position position="227"/>
    </location>
    <ligand>
        <name>isopentenyl diphosphate</name>
        <dbReference type="ChEBI" id="CHEBI:128769"/>
    </ligand>
</feature>
<dbReference type="GeneID" id="98398779"/>
<evidence type="ECO:0000256" key="2">
    <source>
        <dbReference type="ARBA" id="ARBA00022723"/>
    </source>
</evidence>
<dbReference type="Pfam" id="PF02401">
    <property type="entry name" value="LYTB"/>
    <property type="match status" value="1"/>
</dbReference>
<name>F3QYB3_9BACT</name>
<dbReference type="EMBL" id="AFBR01000093">
    <property type="protein sequence ID" value="EGG50460.1"/>
    <property type="molecule type" value="Genomic_DNA"/>
</dbReference>
<dbReference type="InterPro" id="IPR003451">
    <property type="entry name" value="LytB/IspH"/>
</dbReference>
<dbReference type="GO" id="GO:0019288">
    <property type="term" value="P:isopentenyl diphosphate biosynthetic process, methylerythritol 4-phosphate pathway"/>
    <property type="evidence" value="ECO:0007669"/>
    <property type="project" value="UniProtKB-UniRule"/>
</dbReference>
<keyword evidence="4 5" id="KW-0411">Iron-sulfur</keyword>
<feature type="binding site" evidence="5">
    <location>
        <position position="269"/>
    </location>
    <ligand>
        <name>dimethylallyl diphosphate</name>
        <dbReference type="ChEBI" id="CHEBI:57623"/>
    </ligand>
</feature>
<feature type="active site" description="Proton donor" evidence="5">
    <location>
        <position position="130"/>
    </location>
</feature>
<evidence type="ECO:0000256" key="3">
    <source>
        <dbReference type="ARBA" id="ARBA00023004"/>
    </source>
</evidence>
<dbReference type="GO" id="GO:0051745">
    <property type="term" value="F:4-hydroxy-3-methylbut-2-enyl diphosphate reductase activity"/>
    <property type="evidence" value="ECO:0007669"/>
    <property type="project" value="UniProtKB-UniRule"/>
</dbReference>
<keyword evidence="7" id="KW-1185">Reference proteome</keyword>
<comment type="similarity">
    <text evidence="5">Belongs to the IspH family.</text>
</comment>
<dbReference type="PANTHER" id="PTHR30426">
    <property type="entry name" value="4-HYDROXY-3-METHYLBUT-2-ENYL DIPHOSPHATE REDUCTASE"/>
    <property type="match status" value="1"/>
</dbReference>
<feature type="binding site" evidence="5">
    <location>
        <position position="269"/>
    </location>
    <ligand>
        <name>isopentenyl diphosphate</name>
        <dbReference type="ChEBI" id="CHEBI:128769"/>
    </ligand>
</feature>
<dbReference type="AlphaFoldDB" id="F3QYB3"/>
<gene>
    <name evidence="5" type="primary">ispH</name>
    <name evidence="6" type="ORF">HMPREF9442_03206</name>
</gene>
<feature type="binding site" evidence="5">
    <location>
        <position position="227"/>
    </location>
    <ligand>
        <name>(2E)-4-hydroxy-3-methylbut-2-enyl diphosphate</name>
        <dbReference type="ChEBI" id="CHEBI:128753"/>
    </ligand>
</feature>
<dbReference type="GO" id="GO:0051539">
    <property type="term" value="F:4 iron, 4 sulfur cluster binding"/>
    <property type="evidence" value="ECO:0007669"/>
    <property type="project" value="UniProtKB-UniRule"/>
</dbReference>
<keyword evidence="2 5" id="KW-0479">Metal-binding</keyword>
<dbReference type="NCBIfam" id="TIGR00216">
    <property type="entry name" value="ispH_lytB"/>
    <property type="match status" value="1"/>
</dbReference>
<dbReference type="PANTHER" id="PTHR30426:SF0">
    <property type="entry name" value="4-HYDROXY-3-METHYLBUT-2-ENYL DIPHOSPHATE REDUCTASE"/>
    <property type="match status" value="1"/>
</dbReference>
<dbReference type="EC" id="1.17.7.4" evidence="5"/>
<dbReference type="CDD" id="cd13944">
    <property type="entry name" value="lytB_ispH"/>
    <property type="match status" value="1"/>
</dbReference>
<comment type="catalytic activity">
    <reaction evidence="5">
        <text>isopentenyl diphosphate + 2 oxidized [2Fe-2S]-[ferredoxin] + H2O = (2E)-4-hydroxy-3-methylbut-2-enyl diphosphate + 2 reduced [2Fe-2S]-[ferredoxin] + 2 H(+)</text>
        <dbReference type="Rhea" id="RHEA:24488"/>
        <dbReference type="Rhea" id="RHEA-COMP:10000"/>
        <dbReference type="Rhea" id="RHEA-COMP:10001"/>
        <dbReference type="ChEBI" id="CHEBI:15377"/>
        <dbReference type="ChEBI" id="CHEBI:15378"/>
        <dbReference type="ChEBI" id="CHEBI:33737"/>
        <dbReference type="ChEBI" id="CHEBI:33738"/>
        <dbReference type="ChEBI" id="CHEBI:128753"/>
        <dbReference type="ChEBI" id="CHEBI:128769"/>
        <dbReference type="EC" id="1.17.7.4"/>
    </reaction>
</comment>
<evidence type="ECO:0000256" key="4">
    <source>
        <dbReference type="ARBA" id="ARBA00023014"/>
    </source>
</evidence>
<dbReference type="OrthoDB" id="9777362at2"/>
<dbReference type="STRING" id="762982.HMPREF9442_03206"/>
<feature type="binding site" evidence="5">
    <location>
        <position position="40"/>
    </location>
    <ligand>
        <name>isopentenyl diphosphate</name>
        <dbReference type="ChEBI" id="CHEBI:128769"/>
    </ligand>
</feature>
<feature type="binding site" evidence="5">
    <location>
        <position position="225"/>
    </location>
    <ligand>
        <name>dimethylallyl diphosphate</name>
        <dbReference type="ChEBI" id="CHEBI:57623"/>
    </ligand>
</feature>
<dbReference type="NCBIfam" id="NF002187">
    <property type="entry name" value="PRK01045.1-1"/>
    <property type="match status" value="1"/>
</dbReference>
<comment type="pathway">
    <text evidence="5">Isoprenoid biosynthesis; dimethylallyl diphosphate biosynthesis; dimethylallyl diphosphate from (2E)-4-hydroxy-3-methylbutenyl diphosphate: step 1/1.</text>
</comment>
<keyword evidence="5" id="KW-0414">Isoprene biosynthesis</keyword>
<dbReference type="Gene3D" id="3.40.1010.20">
    <property type="entry name" value="4-hydroxy-3-methylbut-2-enyl diphosphate reductase, catalytic domain"/>
    <property type="match status" value="2"/>
</dbReference>
<feature type="binding site" evidence="5">
    <location>
        <position position="226"/>
    </location>
    <ligand>
        <name>isopentenyl diphosphate</name>
        <dbReference type="ChEBI" id="CHEBI:128769"/>
    </ligand>
</feature>
<feature type="binding site" evidence="5">
    <location>
        <position position="226"/>
    </location>
    <ligand>
        <name>(2E)-4-hydroxy-3-methylbut-2-enyl diphosphate</name>
        <dbReference type="ChEBI" id="CHEBI:128753"/>
    </ligand>
</feature>
<dbReference type="Gene3D" id="3.40.50.11270">
    <property type="match status" value="1"/>
</dbReference>
<dbReference type="GO" id="GO:0046872">
    <property type="term" value="F:metal ion binding"/>
    <property type="evidence" value="ECO:0007669"/>
    <property type="project" value="UniProtKB-KW"/>
</dbReference>
<dbReference type="RefSeq" id="WP_008629836.1">
    <property type="nucleotide sequence ID" value="NZ_GL883886.1"/>
</dbReference>
<feature type="binding site" evidence="5">
    <location>
        <position position="40"/>
    </location>
    <ligand>
        <name>(2E)-4-hydroxy-3-methylbut-2-enyl diphosphate</name>
        <dbReference type="ChEBI" id="CHEBI:128753"/>
    </ligand>
</feature>
<feature type="binding site" evidence="5">
    <location>
        <position position="128"/>
    </location>
    <ligand>
        <name>isopentenyl diphosphate</name>
        <dbReference type="ChEBI" id="CHEBI:128769"/>
    </ligand>
</feature>
<feature type="binding site" evidence="5">
    <location>
        <position position="226"/>
    </location>
    <ligand>
        <name>dimethylallyl diphosphate</name>
        <dbReference type="ChEBI" id="CHEBI:57623"/>
    </ligand>
</feature>
<feature type="binding site" evidence="5">
    <location>
        <position position="128"/>
    </location>
    <ligand>
        <name>dimethylallyl diphosphate</name>
        <dbReference type="ChEBI" id="CHEBI:57623"/>
    </ligand>
</feature>
<feature type="binding site" evidence="5">
    <location>
        <position position="227"/>
    </location>
    <ligand>
        <name>dimethylallyl diphosphate</name>
        <dbReference type="ChEBI" id="CHEBI:57623"/>
    </ligand>
</feature>
<accession>F3QYB3</accession>
<feature type="binding site" evidence="5">
    <location>
        <position position="74"/>
    </location>
    <ligand>
        <name>dimethylallyl diphosphate</name>
        <dbReference type="ChEBI" id="CHEBI:57623"/>
    </ligand>
</feature>
<proteinExistence type="inferred from homology"/>
<dbReference type="UniPathway" id="UPA00059">
    <property type="reaction ID" value="UER00105"/>
</dbReference>
<comment type="catalytic activity">
    <reaction evidence="5">
        <text>dimethylallyl diphosphate + 2 oxidized [2Fe-2S]-[ferredoxin] + H2O = (2E)-4-hydroxy-3-methylbut-2-enyl diphosphate + 2 reduced [2Fe-2S]-[ferredoxin] + 2 H(+)</text>
        <dbReference type="Rhea" id="RHEA:24825"/>
        <dbReference type="Rhea" id="RHEA-COMP:10000"/>
        <dbReference type="Rhea" id="RHEA-COMP:10001"/>
        <dbReference type="ChEBI" id="CHEBI:15377"/>
        <dbReference type="ChEBI" id="CHEBI:15378"/>
        <dbReference type="ChEBI" id="CHEBI:33737"/>
        <dbReference type="ChEBI" id="CHEBI:33738"/>
        <dbReference type="ChEBI" id="CHEBI:57623"/>
        <dbReference type="ChEBI" id="CHEBI:128753"/>
        <dbReference type="EC" id="1.17.7.4"/>
    </reaction>
</comment>
<feature type="binding site" evidence="5">
    <location>
        <position position="269"/>
    </location>
    <ligand>
        <name>(2E)-4-hydroxy-3-methylbut-2-enyl diphosphate</name>
        <dbReference type="ChEBI" id="CHEBI:128753"/>
    </ligand>
</feature>
<comment type="pathway">
    <text evidence="5">Isoprenoid biosynthesis; isopentenyl diphosphate biosynthesis via DXP pathway; isopentenyl diphosphate from 1-deoxy-D-xylulose 5-phosphate: step 6/6.</text>
</comment>
<dbReference type="Proteomes" id="UP000005546">
    <property type="component" value="Unassembled WGS sequence"/>
</dbReference>
<evidence type="ECO:0000313" key="6">
    <source>
        <dbReference type="EMBL" id="EGG50460.1"/>
    </source>
</evidence>
<dbReference type="HOGENOM" id="CLU_027486_0_1_10"/>
<keyword evidence="1 5" id="KW-0004">4Fe-4S</keyword>
<reference evidence="6 7" key="1">
    <citation type="submission" date="2011-02" db="EMBL/GenBank/DDBJ databases">
        <authorList>
            <person name="Weinstock G."/>
            <person name="Sodergren E."/>
            <person name="Clifton S."/>
            <person name="Fulton L."/>
            <person name="Fulton B."/>
            <person name="Courtney L."/>
            <person name="Fronick C."/>
            <person name="Harrison M."/>
            <person name="Strong C."/>
            <person name="Farmer C."/>
            <person name="Delahaunty K."/>
            <person name="Markovic C."/>
            <person name="Hall O."/>
            <person name="Minx P."/>
            <person name="Tomlinson C."/>
            <person name="Mitreva M."/>
            <person name="Hou S."/>
            <person name="Chen J."/>
            <person name="Wollam A."/>
            <person name="Pepin K.H."/>
            <person name="Johnson M."/>
            <person name="Bhonagiri V."/>
            <person name="Zhang X."/>
            <person name="Suruliraj S."/>
            <person name="Warren W."/>
            <person name="Chinwalla A."/>
            <person name="Mardis E.R."/>
            <person name="Wilson R.K."/>
        </authorList>
    </citation>
    <scope>NUCLEOTIDE SEQUENCE [LARGE SCALE GENOMIC DNA]</scope>
    <source>
        <strain evidence="6 7">YIT 11841</strain>
    </source>
</reference>
<feature type="binding site" evidence="5">
    <location>
        <position position="166"/>
    </location>
    <ligand>
        <name>(2E)-4-hydroxy-3-methylbut-2-enyl diphosphate</name>
        <dbReference type="ChEBI" id="CHEBI:128753"/>
    </ligand>
</feature>
<keyword evidence="3 5" id="KW-0408">Iron</keyword>
<protein>
    <recommendedName>
        <fullName evidence="5">4-hydroxy-3-methylbut-2-enyl diphosphate reductase</fullName>
        <shortName evidence="5">HMBPP reductase</shortName>
        <ecNumber evidence="5">1.17.7.4</ecNumber>
    </recommendedName>
</protein>
<dbReference type="GO" id="GO:0016114">
    <property type="term" value="P:terpenoid biosynthetic process"/>
    <property type="evidence" value="ECO:0007669"/>
    <property type="project" value="UniProtKB-UniRule"/>
</dbReference>
<keyword evidence="5" id="KW-0560">Oxidoreductase</keyword>
<feature type="binding site" evidence="5">
    <location>
        <position position="96"/>
    </location>
    <ligand>
        <name>[4Fe-4S] cluster</name>
        <dbReference type="ChEBI" id="CHEBI:49883"/>
    </ligand>
</feature>
<organism evidence="6 7">
    <name type="scientific">Paraprevotella xylaniphila YIT 11841</name>
    <dbReference type="NCBI Taxonomy" id="762982"/>
    <lineage>
        <taxon>Bacteria</taxon>
        <taxon>Pseudomonadati</taxon>
        <taxon>Bacteroidota</taxon>
        <taxon>Bacteroidia</taxon>
        <taxon>Bacteroidales</taxon>
        <taxon>Prevotellaceae</taxon>
        <taxon>Paraprevotella</taxon>
    </lineage>
</organism>
<dbReference type="GO" id="GO:0050992">
    <property type="term" value="P:dimethylallyl diphosphate biosynthetic process"/>
    <property type="evidence" value="ECO:0007669"/>
    <property type="project" value="UniProtKB-UniRule"/>
</dbReference>
<comment type="cofactor">
    <cofactor evidence="5">
        <name>[4Fe-4S] cluster</name>
        <dbReference type="ChEBI" id="CHEBI:49883"/>
    </cofactor>
    <text evidence="5">Binds 1 [4Fe-4S] cluster per subunit.</text>
</comment>
<feature type="binding site" evidence="5">
    <location>
        <position position="74"/>
    </location>
    <ligand>
        <name>(2E)-4-hydroxy-3-methylbut-2-enyl diphosphate</name>
        <dbReference type="ChEBI" id="CHEBI:128753"/>
    </ligand>
</feature>
<comment type="caution">
    <text evidence="6">The sequence shown here is derived from an EMBL/GenBank/DDBJ whole genome shotgun (WGS) entry which is preliminary data.</text>
</comment>